<reference evidence="2 5" key="3">
    <citation type="submission" date="2018-07" db="EMBL/GenBank/DDBJ databases">
        <title>Genome sequence of extremly halophilic archaeon Halopelagius longus strain BC12-B1.</title>
        <authorList>
            <person name="Zhang X."/>
        </authorList>
    </citation>
    <scope>NUCLEOTIDE SEQUENCE [LARGE SCALE GENOMIC DNA]</scope>
    <source>
        <strain evidence="2 5">BC12-B1</strain>
    </source>
</reference>
<dbReference type="AlphaFoldDB" id="A0A1H1BJP4"/>
<evidence type="ECO:0000313" key="3">
    <source>
        <dbReference type="EMBL" id="SDQ52168.1"/>
    </source>
</evidence>
<organism evidence="3 4">
    <name type="scientific">Halopelagius longus</name>
    <dbReference type="NCBI Taxonomy" id="1236180"/>
    <lineage>
        <taxon>Archaea</taxon>
        <taxon>Methanobacteriati</taxon>
        <taxon>Methanobacteriota</taxon>
        <taxon>Stenosarchaea group</taxon>
        <taxon>Halobacteria</taxon>
        <taxon>Halobacteriales</taxon>
        <taxon>Haloferacaceae</taxon>
    </lineage>
</organism>
<evidence type="ECO:0000313" key="4">
    <source>
        <dbReference type="Proteomes" id="UP000199289"/>
    </source>
</evidence>
<evidence type="ECO:0000256" key="1">
    <source>
        <dbReference type="SAM" id="Phobius"/>
    </source>
</evidence>
<dbReference type="EMBL" id="QQST01000001">
    <property type="protein sequence ID" value="RDI70813.1"/>
    <property type="molecule type" value="Genomic_DNA"/>
</dbReference>
<feature type="transmembrane region" description="Helical" evidence="1">
    <location>
        <begin position="12"/>
        <end position="31"/>
    </location>
</feature>
<reference evidence="4" key="1">
    <citation type="submission" date="2016-10" db="EMBL/GenBank/DDBJ databases">
        <authorList>
            <person name="Varghese N."/>
            <person name="Submissions S."/>
        </authorList>
    </citation>
    <scope>NUCLEOTIDE SEQUENCE [LARGE SCALE GENOMIC DNA]</scope>
    <source>
        <strain evidence="4">CGMCC 1.12397</strain>
    </source>
</reference>
<reference evidence="3" key="2">
    <citation type="submission" date="2016-10" db="EMBL/GenBank/DDBJ databases">
        <authorList>
            <person name="de Groot N.N."/>
        </authorList>
    </citation>
    <scope>NUCLEOTIDE SEQUENCE [LARGE SCALE GENOMIC DNA]</scope>
    <source>
        <strain evidence="3">CGMCC 1.12397</strain>
    </source>
</reference>
<sequence>MSRDTATTDAAVNGMVALALFAVGALVAARLTTGLDGWVGIPLAVAVGGACSYFAFQQIAHGVYTLVEDATSGRAE</sequence>
<proteinExistence type="predicted"/>
<accession>A0A1H1BJP4</accession>
<feature type="transmembrane region" description="Helical" evidence="1">
    <location>
        <begin position="37"/>
        <end position="56"/>
    </location>
</feature>
<name>A0A1H1BJP4_9EURY</name>
<evidence type="ECO:0000313" key="5">
    <source>
        <dbReference type="Proteomes" id="UP000255421"/>
    </source>
</evidence>
<keyword evidence="1" id="KW-0472">Membrane</keyword>
<keyword evidence="5" id="KW-1185">Reference proteome</keyword>
<keyword evidence="1" id="KW-1133">Transmembrane helix</keyword>
<dbReference type="Proteomes" id="UP000255421">
    <property type="component" value="Unassembled WGS sequence"/>
</dbReference>
<dbReference type="Proteomes" id="UP000199289">
    <property type="component" value="Unassembled WGS sequence"/>
</dbReference>
<gene>
    <name evidence="2" type="ORF">DWB78_03205</name>
    <name evidence="3" type="ORF">SAMN05216278_1829</name>
</gene>
<dbReference type="RefSeq" id="WP_092536157.1">
    <property type="nucleotide sequence ID" value="NZ_FNKQ01000002.1"/>
</dbReference>
<protein>
    <submittedName>
        <fullName evidence="3">Uncharacterized protein</fullName>
    </submittedName>
</protein>
<dbReference type="EMBL" id="FNKQ01000002">
    <property type="protein sequence ID" value="SDQ52168.1"/>
    <property type="molecule type" value="Genomic_DNA"/>
</dbReference>
<evidence type="ECO:0000313" key="2">
    <source>
        <dbReference type="EMBL" id="RDI70813.1"/>
    </source>
</evidence>
<keyword evidence="1" id="KW-0812">Transmembrane</keyword>